<feature type="compositionally biased region" description="Pro residues" evidence="1">
    <location>
        <begin position="41"/>
        <end position="52"/>
    </location>
</feature>
<evidence type="ECO:0000256" key="1">
    <source>
        <dbReference type="SAM" id="MobiDB-lite"/>
    </source>
</evidence>
<accession>A0A1L3MXM3</accession>
<protein>
    <submittedName>
        <fullName evidence="2">Transporter</fullName>
    </submittedName>
</protein>
<reference evidence="2 3" key="1">
    <citation type="journal article" date="2016" name="Sci. Rep.">
        <title>Complete genome sequence and transcriptomic analysis of a novel marine strain Bacillus weihaiensis reveals the mechanism of brown algae degradation.</title>
        <authorList>
            <person name="Zhu Y."/>
            <person name="Chen P."/>
            <person name="Bao Y."/>
            <person name="Men Y."/>
            <person name="Zeng Y."/>
            <person name="Yang J."/>
            <person name="Sun J."/>
            <person name="Sun Y."/>
        </authorList>
    </citation>
    <scope>NUCLEOTIDE SEQUENCE [LARGE SCALE GENOMIC DNA]</scope>
    <source>
        <strain evidence="2 3">Alg07</strain>
    </source>
</reference>
<dbReference type="KEGG" id="bwh:A9C19_12455"/>
<feature type="region of interest" description="Disordered" evidence="1">
    <location>
        <begin position="1"/>
        <end position="70"/>
    </location>
</feature>
<keyword evidence="3" id="KW-1185">Reference proteome</keyword>
<evidence type="ECO:0000313" key="2">
    <source>
        <dbReference type="EMBL" id="APH07087.1"/>
    </source>
</evidence>
<dbReference type="EMBL" id="CP016020">
    <property type="protein sequence ID" value="APH07087.1"/>
    <property type="molecule type" value="Genomic_DNA"/>
</dbReference>
<organism evidence="2 3">
    <name type="scientific">Bacillus weihaiensis</name>
    <dbReference type="NCBI Taxonomy" id="1547283"/>
    <lineage>
        <taxon>Bacteria</taxon>
        <taxon>Bacillati</taxon>
        <taxon>Bacillota</taxon>
        <taxon>Bacilli</taxon>
        <taxon>Bacillales</taxon>
        <taxon>Bacillaceae</taxon>
        <taxon>Bacillus</taxon>
    </lineage>
</organism>
<evidence type="ECO:0000313" key="3">
    <source>
        <dbReference type="Proteomes" id="UP000181936"/>
    </source>
</evidence>
<name>A0A1L3MXM3_9BACI</name>
<proteinExistence type="predicted"/>
<dbReference type="Proteomes" id="UP000181936">
    <property type="component" value="Chromosome"/>
</dbReference>
<sequence length="129" mass="14281">MQIPGFPPFQNSVSAPGQQPPYGPPGFGPGPGGGQQGSPQAGPPQGPPPSEIPPAQSQGQISTYAVDPGGIRGCLYRYTYIRLNNGRAFWYYPTFVGRTSVAGYRWNRRQYRWVYFGIDLERIRSYSCY</sequence>
<gene>
    <name evidence="2" type="ORF">A9C19_12455</name>
</gene>
<feature type="compositionally biased region" description="Pro residues" evidence="1">
    <location>
        <begin position="18"/>
        <end position="28"/>
    </location>
</feature>
<dbReference type="STRING" id="1547283.A9C19_12455"/>
<dbReference type="AlphaFoldDB" id="A0A1L3MXM3"/>